<dbReference type="Pfam" id="PF13868">
    <property type="entry name" value="TPH"/>
    <property type="match status" value="1"/>
</dbReference>
<dbReference type="Proteomes" id="UP001549920">
    <property type="component" value="Unassembled WGS sequence"/>
</dbReference>
<reference evidence="5 6" key="1">
    <citation type="submission" date="2024-06" db="EMBL/GenBank/DDBJ databases">
        <title>A chromosome-level genome assembly of beet webworm, Loxostege sticticalis.</title>
        <authorList>
            <person name="Zhang Y."/>
        </authorList>
    </citation>
    <scope>NUCLEOTIDE SEQUENCE [LARGE SCALE GENOMIC DNA]</scope>
    <source>
        <strain evidence="5">AQ026</strain>
        <tissue evidence="5">Whole body</tissue>
    </source>
</reference>
<dbReference type="InterPro" id="IPR039986">
    <property type="entry name" value="CFAP210"/>
</dbReference>
<name>A0ABR3HM93_LOXSC</name>
<dbReference type="EMBL" id="JBEUOH010000017">
    <property type="protein sequence ID" value="KAL0871530.1"/>
    <property type="molecule type" value="Genomic_DNA"/>
</dbReference>
<protein>
    <recommendedName>
        <fullName evidence="4">Trichohyalin-plectin-homology domain-containing protein</fullName>
    </recommendedName>
</protein>
<evidence type="ECO:0000313" key="6">
    <source>
        <dbReference type="Proteomes" id="UP001549920"/>
    </source>
</evidence>
<dbReference type="PANTHER" id="PTHR28663">
    <property type="entry name" value="COILED-COIL DOMAIN-CONTAINING PROTEIN 173"/>
    <property type="match status" value="1"/>
</dbReference>
<keyword evidence="6" id="KW-1185">Reference proteome</keyword>
<keyword evidence="1 2" id="KW-0175">Coiled coil</keyword>
<feature type="domain" description="Trichohyalin-plectin-homology" evidence="4">
    <location>
        <begin position="102"/>
        <end position="444"/>
    </location>
</feature>
<feature type="region of interest" description="Disordered" evidence="3">
    <location>
        <begin position="482"/>
        <end position="529"/>
    </location>
</feature>
<gene>
    <name evidence="5" type="ORF">ABMA27_005243</name>
</gene>
<evidence type="ECO:0000259" key="4">
    <source>
        <dbReference type="Pfam" id="PF13868"/>
    </source>
</evidence>
<evidence type="ECO:0000256" key="1">
    <source>
        <dbReference type="ARBA" id="ARBA00023054"/>
    </source>
</evidence>
<dbReference type="PANTHER" id="PTHR28663:SF1">
    <property type="entry name" value="CILIA- AND FLAGELLA- ASSOCIATED PROTEIN 210"/>
    <property type="match status" value="1"/>
</dbReference>
<feature type="coiled-coil region" evidence="2">
    <location>
        <begin position="174"/>
        <end position="225"/>
    </location>
</feature>
<proteinExistence type="predicted"/>
<evidence type="ECO:0000313" key="5">
    <source>
        <dbReference type="EMBL" id="KAL0871530.1"/>
    </source>
</evidence>
<accession>A0ABR3HM93</accession>
<comment type="caution">
    <text evidence="5">The sequence shown here is derived from an EMBL/GenBank/DDBJ whole genome shotgun (WGS) entry which is preliminary data.</text>
</comment>
<sequence length="529" mass="63458">MPLVLSKDEFRRIERWTDENKEDPEAARRREYVRFLDATSREMTKSWPNSVENVNKRNEELRRARLEAAEQSNTKFYKRYVKRKQEQQERLMFSARDTVFKNKDAPKLLLSAVIETVIQKERSEQVKFLNEQRNLEAEQKRRDDDDIIQRAKDWHALIALKEKRRRDANKQHQKEIVNQANEVATRNRTEYEEELSMQKIDNIRANEEMDAIKKFEDEFKAAEKRRIWADMERSRQENEKRRSEQAARDNMDDRLINVLLRSRARIEQKRKQTEKDVKEEKLRVLEKISQKLESGDAAREAKDLAILNKAIKEKEAIAEARRQADERKRQQFKADRIEVRQKFLRDEAQRLKDFNTQRQWEIMNRFKNEELYDDFQENLRKEKERKIQEYRTDILKLWKEREDREARERAETRYFYGELAEKKLRDADNKLLTHAAALIDEAKANDRPPYALHRAVDCYCKLYRLYPMPDLPKSMQEHFKRYAPWDGSRPDAGYRAPAPPPPDRGPDAPDPPEAGEPEKRDGLQQLAEG</sequence>
<organism evidence="5 6">
    <name type="scientific">Loxostege sticticalis</name>
    <name type="common">Beet webworm moth</name>
    <dbReference type="NCBI Taxonomy" id="481309"/>
    <lineage>
        <taxon>Eukaryota</taxon>
        <taxon>Metazoa</taxon>
        <taxon>Ecdysozoa</taxon>
        <taxon>Arthropoda</taxon>
        <taxon>Hexapoda</taxon>
        <taxon>Insecta</taxon>
        <taxon>Pterygota</taxon>
        <taxon>Neoptera</taxon>
        <taxon>Endopterygota</taxon>
        <taxon>Lepidoptera</taxon>
        <taxon>Glossata</taxon>
        <taxon>Ditrysia</taxon>
        <taxon>Pyraloidea</taxon>
        <taxon>Crambidae</taxon>
        <taxon>Pyraustinae</taxon>
        <taxon>Loxostege</taxon>
    </lineage>
</organism>
<evidence type="ECO:0000256" key="3">
    <source>
        <dbReference type="SAM" id="MobiDB-lite"/>
    </source>
</evidence>
<evidence type="ECO:0000256" key="2">
    <source>
        <dbReference type="SAM" id="Coils"/>
    </source>
</evidence>
<feature type="coiled-coil region" evidence="2">
    <location>
        <begin position="256"/>
        <end position="283"/>
    </location>
</feature>
<dbReference type="InterPro" id="IPR043597">
    <property type="entry name" value="TPH_dom"/>
</dbReference>
<feature type="compositionally biased region" description="Pro residues" evidence="3">
    <location>
        <begin position="497"/>
        <end position="514"/>
    </location>
</feature>